<dbReference type="KEGG" id="vfi:VF_1123"/>
<accession>Q5E5S8</accession>
<dbReference type="PROSITE" id="PS51257">
    <property type="entry name" value="PROKAR_LIPOPROTEIN"/>
    <property type="match status" value="1"/>
</dbReference>
<dbReference type="GeneID" id="54163795"/>
<protein>
    <submittedName>
        <fullName evidence="2">Lipoprotein, putative</fullName>
    </submittedName>
</protein>
<reference evidence="2 3" key="1">
    <citation type="journal article" date="2005" name="Proc. Natl. Acad. Sci. U.S.A.">
        <title>Complete genome sequence of Vibrio fischeri: a symbiotic bacterium with pathogenic congeners.</title>
        <authorList>
            <person name="Ruby E.G."/>
            <person name="Urbanowski M."/>
            <person name="Campbell J."/>
            <person name="Dunn A."/>
            <person name="Faini M."/>
            <person name="Gunsalus R."/>
            <person name="Lostroh P."/>
            <person name="Lupp C."/>
            <person name="McCann J."/>
            <person name="Millikan D."/>
            <person name="Schaefer A."/>
            <person name="Stabb E."/>
            <person name="Stevens A."/>
            <person name="Visick K."/>
            <person name="Whistler C."/>
            <person name="Greenberg E.P."/>
        </authorList>
    </citation>
    <scope>NUCLEOTIDE SEQUENCE [LARGE SCALE GENOMIC DNA]</scope>
    <source>
        <strain evidence="3">ATCC 700601 / ES114</strain>
    </source>
</reference>
<dbReference type="EnsemblBacteria" id="AAW85618">
    <property type="protein sequence ID" value="AAW85618"/>
    <property type="gene ID" value="VF_1123"/>
</dbReference>
<evidence type="ECO:0000313" key="3">
    <source>
        <dbReference type="Proteomes" id="UP000000537"/>
    </source>
</evidence>
<keyword evidence="3" id="KW-1185">Reference proteome</keyword>
<organism evidence="2 3">
    <name type="scientific">Aliivibrio fischeri (strain ATCC 700601 / ES114)</name>
    <name type="common">Vibrio fischeri</name>
    <dbReference type="NCBI Taxonomy" id="312309"/>
    <lineage>
        <taxon>Bacteria</taxon>
        <taxon>Pseudomonadati</taxon>
        <taxon>Pseudomonadota</taxon>
        <taxon>Gammaproteobacteria</taxon>
        <taxon>Vibrionales</taxon>
        <taxon>Vibrionaceae</taxon>
        <taxon>Aliivibrio</taxon>
    </lineage>
</organism>
<dbReference type="HOGENOM" id="CLU_017086_0_0_6"/>
<reference evidence="2 3" key="2">
    <citation type="journal article" date="2008" name="BMC Genomics">
        <title>Comparative genomics-based investigation of resequencing targets in Vibrio fischeri: focus on point miscalls and artefactual expansions.</title>
        <authorList>
            <person name="Mandel M.J."/>
            <person name="Stabb E.V."/>
            <person name="Ruby E.G."/>
        </authorList>
    </citation>
    <scope>NUCLEOTIDE SEQUENCE [LARGE SCALE GENOMIC DNA]</scope>
    <source>
        <strain evidence="3">ATCC 700601 / ES114</strain>
    </source>
</reference>
<dbReference type="STRING" id="312309.VF_1123"/>
<evidence type="ECO:0000313" key="2">
    <source>
        <dbReference type="EMBL" id="AAW85618.1"/>
    </source>
</evidence>
<dbReference type="Gene3D" id="2.40.360.20">
    <property type="match status" value="1"/>
</dbReference>
<evidence type="ECO:0000256" key="1">
    <source>
        <dbReference type="SAM" id="SignalP"/>
    </source>
</evidence>
<dbReference type="OrthoDB" id="5897571at2"/>
<sequence>MNFPKTLLASVIALSLSACGGDSSSDSGTTTPNESNVAHAGKAADGYLQYANVCLDLNNNKSCDDNEPSATTDEDGSFTLDVTQKQLELHPLLVEVIANQTIDSDAPGVVLTKGYSLTAPAGSDFVSPVSTFVQNQIEKGSTPEEAVEIVQSQLGTELDITKDYIAEKQNNALSDAEKAEFEKLHKVAQVTATILADKLDELKNSAAQNGISDKDLMNVITEEVNNAVTSIVSSVQAAGDGFDVSNVASAVKDGSINITTENLQDKVDVNNAALGSKKASIAELAGNEGLLWLGSNSGIAPRLEYGVISQDSDNNVDEETYFSNADFDGFELQVADSTVNLQRALTADGWVTADDTIVTIESRPDGAETLVTAIRDLSLKANMKKVDVSGLNVKKILAKTADDGVWTSLYSETLDFPQGTYAYNLKMQPEVESYYTFNEGNWCTEEQKAERGGMCNSVAVETGVGPGTPATSLDQIFKDVADGDVNATAIMTGISNGGVVVEIVAGGVVNFYTWDYMNPVSEVIAVGQWSDINHHGKVLRKVIAPEALMNRDDITWNNFNRDDGSLYLTVVDGFVRVAGEISLQIEEEYVFGANTLQFLKDSLPTALTFKACLASLEDASYVLESGHTITYGAQKSVAWVNEGALTEYIETMEYMGNNFSWASAYTNIYDMPAWIAATDGSLDKTLFKSHDADFNLLAMEELYHDVDYHYGEEGLNPDGSFGWWGGLKATLPAKKSSSSKLLNYVYADSYEKVSLVSFKNLDLVGGSFNELERNVINYSETYEGKESVTVEAGTFDACRVTEKVFVGDVVDVNTRWYINRGFIKQEMAAPSWAPVYNREALYIIGLD</sequence>
<dbReference type="PATRIC" id="fig|312309.11.peg.1129"/>
<gene>
    <name evidence="2" type="ordered locus">VF_1123</name>
</gene>
<feature type="signal peptide" evidence="1">
    <location>
        <begin position="1"/>
        <end position="20"/>
    </location>
</feature>
<dbReference type="RefSeq" id="WP_011261754.1">
    <property type="nucleotide sequence ID" value="NC_006840.2"/>
</dbReference>
<name>Q5E5S8_ALIF1</name>
<dbReference type="EMBL" id="CP000020">
    <property type="protein sequence ID" value="AAW85618.1"/>
    <property type="molecule type" value="Genomic_DNA"/>
</dbReference>
<proteinExistence type="predicted"/>
<feature type="chain" id="PRO_5004254745" evidence="1">
    <location>
        <begin position="21"/>
        <end position="847"/>
    </location>
</feature>
<keyword evidence="2" id="KW-0449">Lipoprotein</keyword>
<dbReference type="Proteomes" id="UP000000537">
    <property type="component" value="Chromosome I"/>
</dbReference>
<dbReference type="AlphaFoldDB" id="Q5E5S8"/>
<dbReference type="eggNOG" id="COG1523">
    <property type="taxonomic scope" value="Bacteria"/>
</dbReference>
<keyword evidence="1" id="KW-0732">Signal</keyword>